<dbReference type="Gene3D" id="3.90.550.10">
    <property type="entry name" value="Spore Coat Polysaccharide Biosynthesis Protein SpsA, Chain A"/>
    <property type="match status" value="1"/>
</dbReference>
<keyword evidence="6" id="KW-1185">Reference proteome</keyword>
<evidence type="ECO:0000256" key="1">
    <source>
        <dbReference type="ARBA" id="ARBA00006739"/>
    </source>
</evidence>
<keyword evidence="3 5" id="KW-0808">Transferase</keyword>
<accession>E0SFU4</accession>
<evidence type="ECO:0000313" key="5">
    <source>
        <dbReference type="EMBL" id="ADM97617.1"/>
    </source>
</evidence>
<evidence type="ECO:0000256" key="3">
    <source>
        <dbReference type="ARBA" id="ARBA00022679"/>
    </source>
</evidence>
<dbReference type="eggNOG" id="COG1216">
    <property type="taxonomic scope" value="Bacteria"/>
</dbReference>
<reference evidence="5 6" key="1">
    <citation type="journal article" date="2011" name="J. Bacteriol.">
        <title>Genome sequence of the plant-pathogenic bacterium Dickeya dadantii 3937.</title>
        <authorList>
            <person name="Glasner J.D."/>
            <person name="Yang C.H."/>
            <person name="Reverchon S."/>
            <person name="Hugouvieux-Cotte-Pattat N."/>
            <person name="Condemine G."/>
            <person name="Bohin J.P."/>
            <person name="Van Gijsegem F."/>
            <person name="Yang S."/>
            <person name="Franza T."/>
            <person name="Expert D."/>
            <person name="Plunkett G. III"/>
            <person name="San Francisco M.J."/>
            <person name="Charkowski A.O."/>
            <person name="Py B."/>
            <person name="Bell K."/>
            <person name="Rauscher L."/>
            <person name="Rodriguez-Palenzuela P."/>
            <person name="Toussaint A."/>
            <person name="Holeva M.C."/>
            <person name="He S.Y."/>
            <person name="Douet V."/>
            <person name="Boccara M."/>
            <person name="Blanco C."/>
            <person name="Toth I."/>
            <person name="Anderson B.D."/>
            <person name="Biehl B.S."/>
            <person name="Mau B."/>
            <person name="Flynn S.M."/>
            <person name="Barras F."/>
            <person name="Lindeberg M."/>
            <person name="Birch P.R."/>
            <person name="Tsuyumu S."/>
            <person name="Shi X."/>
            <person name="Hibbing M."/>
            <person name="Yap M.N."/>
            <person name="Carpentier M."/>
            <person name="Dassa E."/>
            <person name="Umehara M."/>
            <person name="Kim J.F."/>
            <person name="Rusch M."/>
            <person name="Soni P."/>
            <person name="Mayhew G.F."/>
            <person name="Fouts D.E."/>
            <person name="Gill S.R."/>
            <person name="Blattner F.R."/>
            <person name="Keen N.T."/>
            <person name="Perna N.T."/>
        </authorList>
    </citation>
    <scope>NUCLEOTIDE SEQUENCE [LARGE SCALE GENOMIC DNA]</scope>
    <source>
        <strain evidence="5 6">3937</strain>
    </source>
</reference>
<dbReference type="CDD" id="cd02526">
    <property type="entry name" value="GT2_RfbF_like"/>
    <property type="match status" value="1"/>
</dbReference>
<dbReference type="PANTHER" id="PTHR43179">
    <property type="entry name" value="RHAMNOSYLTRANSFERASE WBBL"/>
    <property type="match status" value="1"/>
</dbReference>
<dbReference type="EMBL" id="CP002038">
    <property type="protein sequence ID" value="ADM97617.1"/>
    <property type="molecule type" value="Genomic_DNA"/>
</dbReference>
<gene>
    <name evidence="5" type="ordered locus">Dda3937_03920</name>
</gene>
<dbReference type="Pfam" id="PF00535">
    <property type="entry name" value="Glycos_transf_2"/>
    <property type="match status" value="1"/>
</dbReference>
<dbReference type="KEGG" id="ddd:Dda3937_03920"/>
<protein>
    <submittedName>
        <fullName evidence="5">dTDP-rhamnosyl transferase rfbF</fullName>
        <ecNumber evidence="5">2.4.-.-</ecNumber>
    </submittedName>
</protein>
<organism evidence="5 6">
    <name type="scientific">Dickeya dadantii (strain 3937)</name>
    <name type="common">Erwinia chrysanthemi (strain 3937)</name>
    <dbReference type="NCBI Taxonomy" id="198628"/>
    <lineage>
        <taxon>Bacteria</taxon>
        <taxon>Pseudomonadati</taxon>
        <taxon>Pseudomonadota</taxon>
        <taxon>Gammaproteobacteria</taxon>
        <taxon>Enterobacterales</taxon>
        <taxon>Pectobacteriaceae</taxon>
        <taxon>Dickeya</taxon>
    </lineage>
</organism>
<dbReference type="SUPFAM" id="SSF53448">
    <property type="entry name" value="Nucleotide-diphospho-sugar transferases"/>
    <property type="match status" value="1"/>
</dbReference>
<dbReference type="GO" id="GO:0016757">
    <property type="term" value="F:glycosyltransferase activity"/>
    <property type="evidence" value="ECO:0007669"/>
    <property type="project" value="UniProtKB-KW"/>
</dbReference>
<dbReference type="CAZy" id="GT2">
    <property type="family name" value="Glycosyltransferase Family 2"/>
</dbReference>
<evidence type="ECO:0000313" key="6">
    <source>
        <dbReference type="Proteomes" id="UP000006859"/>
    </source>
</evidence>
<dbReference type="InterPro" id="IPR029044">
    <property type="entry name" value="Nucleotide-diphossugar_trans"/>
</dbReference>
<proteinExistence type="inferred from homology"/>
<dbReference type="Proteomes" id="UP000006859">
    <property type="component" value="Chromosome"/>
</dbReference>
<feature type="domain" description="Glycosyltransferase 2-like" evidence="4">
    <location>
        <begin position="15"/>
        <end position="178"/>
    </location>
</feature>
<keyword evidence="2 5" id="KW-0328">Glycosyltransferase</keyword>
<comment type="similarity">
    <text evidence="1">Belongs to the glycosyltransferase 2 family.</text>
</comment>
<sequence length="304" mass="35045">MMFSGVFMNHDVFAVIVTYHPDDGLGERLLAVKEQVDSIMVFDNSEKPEAIMCIKEMCDSYGVFYIGDGENHGIAHSLNVGAKYAKDNGFKYYLTFDQDSKVPDNYVSDMVDAIEKDDNIGIIGPMYLDVNDGRLSRFPVKDGFFIKRKTFHSGNDIYDVMCIITSGALCKVSVFSKVGFFIDEYFIDYVDNEFCLRLLASGFRVCVYSNVTIRHALGNRSKRFGFSPTNYPYYRKYYVTRNRLDVWKKYIRRYPSFVLYDSSAFFLDLFRVVFFEKNKYIKIKAMIIGGCDFLKGKYGKLSGM</sequence>
<dbReference type="AlphaFoldDB" id="E0SFU4"/>
<evidence type="ECO:0000259" key="4">
    <source>
        <dbReference type="Pfam" id="PF00535"/>
    </source>
</evidence>
<dbReference type="HOGENOM" id="CLU_023845_9_1_6"/>
<evidence type="ECO:0000256" key="2">
    <source>
        <dbReference type="ARBA" id="ARBA00022676"/>
    </source>
</evidence>
<dbReference type="InterPro" id="IPR001173">
    <property type="entry name" value="Glyco_trans_2-like"/>
</dbReference>
<name>E0SFU4_DICD3</name>
<dbReference type="STRING" id="198628.Dda3937_03920"/>
<dbReference type="EC" id="2.4.-.-" evidence="5"/>
<dbReference type="PANTHER" id="PTHR43179:SF12">
    <property type="entry name" value="GALACTOFURANOSYLTRANSFERASE GLFT2"/>
    <property type="match status" value="1"/>
</dbReference>